<reference evidence="1 2" key="1">
    <citation type="submission" date="2019-04" db="EMBL/GenBank/DDBJ databases">
        <title>Friends and foes A comparative genomics study of 23 Aspergillus species from section Flavi.</title>
        <authorList>
            <consortium name="DOE Joint Genome Institute"/>
            <person name="Kjaerbolling I."/>
            <person name="Vesth T."/>
            <person name="Frisvad J.C."/>
            <person name="Nybo J.L."/>
            <person name="Theobald S."/>
            <person name="Kildgaard S."/>
            <person name="Isbrandt T."/>
            <person name="Kuo A."/>
            <person name="Sato A."/>
            <person name="Lyhne E.K."/>
            <person name="Kogle M.E."/>
            <person name="Wiebenga A."/>
            <person name="Kun R.S."/>
            <person name="Lubbers R.J."/>
            <person name="Makela M.R."/>
            <person name="Barry K."/>
            <person name="Chovatia M."/>
            <person name="Clum A."/>
            <person name="Daum C."/>
            <person name="Haridas S."/>
            <person name="He G."/>
            <person name="LaButti K."/>
            <person name="Lipzen A."/>
            <person name="Mondo S."/>
            <person name="Riley R."/>
            <person name="Salamov A."/>
            <person name="Simmons B.A."/>
            <person name="Magnuson J.K."/>
            <person name="Henrissat B."/>
            <person name="Mortensen U.H."/>
            <person name="Larsen T.O."/>
            <person name="Devries R.P."/>
            <person name="Grigoriev I.V."/>
            <person name="Machida M."/>
            <person name="Baker S.E."/>
            <person name="Andersen M.R."/>
        </authorList>
    </citation>
    <scope>NUCLEOTIDE SEQUENCE [LARGE SCALE GENOMIC DNA]</scope>
    <source>
        <strain evidence="1 2">CBS 117625</strain>
    </source>
</reference>
<sequence length="107" mass="11493">MTAYIPPPGIADYAASKAGLIAFHEERPISPSSFLPLLHVTVVDAIVDTLDSGLSQTIFLPGIFRLLAGLRGALDWAQNLIRGGTKSLKVEFKGHQKIDPQTGKRVA</sequence>
<evidence type="ECO:0000313" key="1">
    <source>
        <dbReference type="EMBL" id="KAE8138608.1"/>
    </source>
</evidence>
<proteinExistence type="predicted"/>
<gene>
    <name evidence="1" type="ORF">BDV38DRAFT_281911</name>
</gene>
<dbReference type="RefSeq" id="XP_031914671.1">
    <property type="nucleotide sequence ID" value="XM_032059673.1"/>
</dbReference>
<keyword evidence="2" id="KW-1185">Reference proteome</keyword>
<dbReference type="GeneID" id="43643883"/>
<dbReference type="Proteomes" id="UP000325672">
    <property type="component" value="Unassembled WGS sequence"/>
</dbReference>
<name>A0A5N6SVA1_ASPPS</name>
<dbReference type="AlphaFoldDB" id="A0A5N6SVA1"/>
<organism evidence="1 2">
    <name type="scientific">Aspergillus pseudotamarii</name>
    <dbReference type="NCBI Taxonomy" id="132259"/>
    <lineage>
        <taxon>Eukaryota</taxon>
        <taxon>Fungi</taxon>
        <taxon>Dikarya</taxon>
        <taxon>Ascomycota</taxon>
        <taxon>Pezizomycotina</taxon>
        <taxon>Eurotiomycetes</taxon>
        <taxon>Eurotiomycetidae</taxon>
        <taxon>Eurotiales</taxon>
        <taxon>Aspergillaceae</taxon>
        <taxon>Aspergillus</taxon>
        <taxon>Aspergillus subgen. Circumdati</taxon>
    </lineage>
</organism>
<accession>A0A5N6SVA1</accession>
<dbReference type="OrthoDB" id="4495880at2759"/>
<protein>
    <submittedName>
        <fullName evidence="1">Uncharacterized protein</fullName>
    </submittedName>
</protein>
<dbReference type="EMBL" id="ML743570">
    <property type="protein sequence ID" value="KAE8138608.1"/>
    <property type="molecule type" value="Genomic_DNA"/>
</dbReference>
<evidence type="ECO:0000313" key="2">
    <source>
        <dbReference type="Proteomes" id="UP000325672"/>
    </source>
</evidence>